<sequence length="77" mass="8811">MPCNTASPTLPLLPLVELASREILGLITARKRFNLLQISYGGSSNRLLLSRERMYKRSAYLLMTWVELHTQATMRSM</sequence>
<name>A0A2P2PN69_RHIMU</name>
<accession>A0A2P2PN69</accession>
<dbReference type="EMBL" id="GGEC01075688">
    <property type="protein sequence ID" value="MBX56172.1"/>
    <property type="molecule type" value="Transcribed_RNA"/>
</dbReference>
<organism evidence="1">
    <name type="scientific">Rhizophora mucronata</name>
    <name type="common">Asiatic mangrove</name>
    <dbReference type="NCBI Taxonomy" id="61149"/>
    <lineage>
        <taxon>Eukaryota</taxon>
        <taxon>Viridiplantae</taxon>
        <taxon>Streptophyta</taxon>
        <taxon>Embryophyta</taxon>
        <taxon>Tracheophyta</taxon>
        <taxon>Spermatophyta</taxon>
        <taxon>Magnoliopsida</taxon>
        <taxon>eudicotyledons</taxon>
        <taxon>Gunneridae</taxon>
        <taxon>Pentapetalae</taxon>
        <taxon>rosids</taxon>
        <taxon>fabids</taxon>
        <taxon>Malpighiales</taxon>
        <taxon>Rhizophoraceae</taxon>
        <taxon>Rhizophora</taxon>
    </lineage>
</organism>
<evidence type="ECO:0000313" key="1">
    <source>
        <dbReference type="EMBL" id="MBX56172.1"/>
    </source>
</evidence>
<proteinExistence type="predicted"/>
<protein>
    <submittedName>
        <fullName evidence="1">Uncharacterized protein</fullName>
    </submittedName>
</protein>
<reference evidence="1" key="1">
    <citation type="submission" date="2018-02" db="EMBL/GenBank/DDBJ databases">
        <title>Rhizophora mucronata_Transcriptome.</title>
        <authorList>
            <person name="Meera S.P."/>
            <person name="Sreeshan A."/>
            <person name="Augustine A."/>
        </authorList>
    </citation>
    <scope>NUCLEOTIDE SEQUENCE</scope>
    <source>
        <tissue evidence="1">Leaf</tissue>
    </source>
</reference>
<dbReference type="AlphaFoldDB" id="A0A2P2PN69"/>